<organism evidence="1 2">
    <name type="scientific">Hyalomma asiaticum</name>
    <name type="common">Tick</name>
    <dbReference type="NCBI Taxonomy" id="266040"/>
    <lineage>
        <taxon>Eukaryota</taxon>
        <taxon>Metazoa</taxon>
        <taxon>Ecdysozoa</taxon>
        <taxon>Arthropoda</taxon>
        <taxon>Chelicerata</taxon>
        <taxon>Arachnida</taxon>
        <taxon>Acari</taxon>
        <taxon>Parasitiformes</taxon>
        <taxon>Ixodida</taxon>
        <taxon>Ixodoidea</taxon>
        <taxon>Ixodidae</taxon>
        <taxon>Hyalomminae</taxon>
        <taxon>Hyalomma</taxon>
    </lineage>
</organism>
<keyword evidence="2" id="KW-1185">Reference proteome</keyword>
<evidence type="ECO:0000313" key="2">
    <source>
        <dbReference type="Proteomes" id="UP000821845"/>
    </source>
</evidence>
<comment type="caution">
    <text evidence="1">The sequence shown here is derived from an EMBL/GenBank/DDBJ whole genome shotgun (WGS) entry which is preliminary data.</text>
</comment>
<protein>
    <submittedName>
        <fullName evidence="1">Uncharacterized protein</fullName>
    </submittedName>
</protein>
<gene>
    <name evidence="1" type="ORF">HPB50_021659</name>
</gene>
<sequence>MGVQVLTEDNFTGHQGNDLYDPEKATYRNFKVKKLATLRELLELVAEQMGYPLQGIRPWAITYRSNQTFRPAAIDLDADMNKTVIDLSENLNPWTLFMETIAPDQNIDRLPDFDKETDVLLFFKMYDPRLKQIAYCGHVYMPIVAKAKELLPLLNKRAGFPADTELVLYEEVKPNIVDRIEDLELPLEKVLEELMDGDIIVFQRLDLNVEEYELPTVKDYFRDLFYRVEVAFCDKMIPNDPGFTMELSLKMNYDQLSIRINELESKKQFKCIWVNSKFKEEKELVLYPNKNGCVSDLLEEARKQVELSEDGSGKLRLMEIISYKIFAIQRDDVSLDTLSQANSKSYRIEEIPREDLIVADNEILIPCAHFQKEIFSTFGVPFMLKIKHGEPFTKVKDRIQKKLDVPDKEFEKYKFAIVVMGRAQFIEDNEYVVNLSDFMGQGPPATQMHPRPWLGIEHVNKAPKRSRYNYLEKAIKIHN</sequence>
<dbReference type="EMBL" id="CM023490">
    <property type="protein sequence ID" value="KAH6943427.1"/>
    <property type="molecule type" value="Genomic_DNA"/>
</dbReference>
<reference evidence="1" key="1">
    <citation type="submission" date="2020-05" db="EMBL/GenBank/DDBJ databases">
        <title>Large-scale comparative analyses of tick genomes elucidate their genetic diversity and vector capacities.</title>
        <authorList>
            <person name="Jia N."/>
            <person name="Wang J."/>
            <person name="Shi W."/>
            <person name="Du L."/>
            <person name="Sun Y."/>
            <person name="Zhan W."/>
            <person name="Jiang J."/>
            <person name="Wang Q."/>
            <person name="Zhang B."/>
            <person name="Ji P."/>
            <person name="Sakyi L.B."/>
            <person name="Cui X."/>
            <person name="Yuan T."/>
            <person name="Jiang B."/>
            <person name="Yang W."/>
            <person name="Lam T.T.-Y."/>
            <person name="Chang Q."/>
            <person name="Ding S."/>
            <person name="Wang X."/>
            <person name="Zhu J."/>
            <person name="Ruan X."/>
            <person name="Zhao L."/>
            <person name="Wei J."/>
            <person name="Que T."/>
            <person name="Du C."/>
            <person name="Cheng J."/>
            <person name="Dai P."/>
            <person name="Han X."/>
            <person name="Huang E."/>
            <person name="Gao Y."/>
            <person name="Liu J."/>
            <person name="Shao H."/>
            <person name="Ye R."/>
            <person name="Li L."/>
            <person name="Wei W."/>
            <person name="Wang X."/>
            <person name="Wang C."/>
            <person name="Yang T."/>
            <person name="Huo Q."/>
            <person name="Li W."/>
            <person name="Guo W."/>
            <person name="Chen H."/>
            <person name="Zhou L."/>
            <person name="Ni X."/>
            <person name="Tian J."/>
            <person name="Zhou Y."/>
            <person name="Sheng Y."/>
            <person name="Liu T."/>
            <person name="Pan Y."/>
            <person name="Xia L."/>
            <person name="Li J."/>
            <person name="Zhao F."/>
            <person name="Cao W."/>
        </authorList>
    </citation>
    <scope>NUCLEOTIDE SEQUENCE</scope>
    <source>
        <strain evidence="1">Hyas-2018</strain>
    </source>
</reference>
<dbReference type="Proteomes" id="UP000821845">
    <property type="component" value="Chromosome 10"/>
</dbReference>
<name>A0ACB7T7A8_HYAAI</name>
<proteinExistence type="predicted"/>
<accession>A0ACB7T7A8</accession>
<evidence type="ECO:0000313" key="1">
    <source>
        <dbReference type="EMBL" id="KAH6943427.1"/>
    </source>
</evidence>